<feature type="compositionally biased region" description="Polar residues" evidence="1">
    <location>
        <begin position="35"/>
        <end position="49"/>
    </location>
</feature>
<keyword evidence="3" id="KW-1185">Reference proteome</keyword>
<organism evidence="2 3">
    <name type="scientific">Marmota monax</name>
    <name type="common">Woodchuck</name>
    <dbReference type="NCBI Taxonomy" id="9995"/>
    <lineage>
        <taxon>Eukaryota</taxon>
        <taxon>Metazoa</taxon>
        <taxon>Chordata</taxon>
        <taxon>Craniata</taxon>
        <taxon>Vertebrata</taxon>
        <taxon>Euteleostomi</taxon>
        <taxon>Mammalia</taxon>
        <taxon>Eutheria</taxon>
        <taxon>Euarchontoglires</taxon>
        <taxon>Glires</taxon>
        <taxon>Rodentia</taxon>
        <taxon>Sciuromorpha</taxon>
        <taxon>Sciuridae</taxon>
        <taxon>Xerinae</taxon>
        <taxon>Marmotini</taxon>
        <taxon>Marmota</taxon>
    </lineage>
</organism>
<dbReference type="EMBL" id="CABDUW010000598">
    <property type="protein sequence ID" value="VTJ71927.1"/>
    <property type="molecule type" value="Genomic_DNA"/>
</dbReference>
<proteinExistence type="predicted"/>
<sequence>MSTNVDELRRILYVFVGVRCTCPSSYGPKVITEGMISSTDRSKPGTQEETVGDTITKLHPSV</sequence>
<dbReference type="AlphaFoldDB" id="A0A5E4BQT7"/>
<accession>A0A5E4BQT7</accession>
<evidence type="ECO:0000256" key="1">
    <source>
        <dbReference type="SAM" id="MobiDB-lite"/>
    </source>
</evidence>
<comment type="caution">
    <text evidence="2">The sequence shown here is derived from an EMBL/GenBank/DDBJ whole genome shotgun (WGS) entry which is preliminary data.</text>
</comment>
<evidence type="ECO:0000313" key="3">
    <source>
        <dbReference type="Proteomes" id="UP000335636"/>
    </source>
</evidence>
<name>A0A5E4BQT7_MARMO</name>
<dbReference type="Proteomes" id="UP000335636">
    <property type="component" value="Unassembled WGS sequence"/>
</dbReference>
<gene>
    <name evidence="2" type="ORF">MONAX_5E016597</name>
</gene>
<reference evidence="2" key="1">
    <citation type="submission" date="2019-04" db="EMBL/GenBank/DDBJ databases">
        <authorList>
            <person name="Alioto T."/>
            <person name="Alioto T."/>
        </authorList>
    </citation>
    <scope>NUCLEOTIDE SEQUENCE [LARGE SCALE GENOMIC DNA]</scope>
</reference>
<protein>
    <submittedName>
        <fullName evidence="2">Uncharacterized protein</fullName>
    </submittedName>
</protein>
<evidence type="ECO:0000313" key="2">
    <source>
        <dbReference type="EMBL" id="VTJ71927.1"/>
    </source>
</evidence>
<feature type="region of interest" description="Disordered" evidence="1">
    <location>
        <begin position="31"/>
        <end position="62"/>
    </location>
</feature>